<evidence type="ECO:0000313" key="2">
    <source>
        <dbReference type="Proteomes" id="UP000291084"/>
    </source>
</evidence>
<organism evidence="1 2">
    <name type="scientific">Vigna angularis var. angularis</name>
    <dbReference type="NCBI Taxonomy" id="157739"/>
    <lineage>
        <taxon>Eukaryota</taxon>
        <taxon>Viridiplantae</taxon>
        <taxon>Streptophyta</taxon>
        <taxon>Embryophyta</taxon>
        <taxon>Tracheophyta</taxon>
        <taxon>Spermatophyta</taxon>
        <taxon>Magnoliopsida</taxon>
        <taxon>eudicotyledons</taxon>
        <taxon>Gunneridae</taxon>
        <taxon>Pentapetalae</taxon>
        <taxon>rosids</taxon>
        <taxon>fabids</taxon>
        <taxon>Fabales</taxon>
        <taxon>Fabaceae</taxon>
        <taxon>Papilionoideae</taxon>
        <taxon>50 kb inversion clade</taxon>
        <taxon>NPAAA clade</taxon>
        <taxon>indigoferoid/millettioid clade</taxon>
        <taxon>Phaseoleae</taxon>
        <taxon>Vigna</taxon>
    </lineage>
</organism>
<sequence>MQPHHRLLQLPQLYQRFLTTLLSSELYPLSQPPIFLKAFVSHQQISSSISCHFLVQQLPSLPHPMPWFHQINFSL</sequence>
<proteinExistence type="predicted"/>
<protein>
    <submittedName>
        <fullName evidence="1">Uncharacterized protein</fullName>
    </submittedName>
</protein>
<keyword evidence="2" id="KW-1185">Reference proteome</keyword>
<reference evidence="1 2" key="1">
    <citation type="journal article" date="2015" name="Sci. Rep.">
        <title>The power of single molecule real-time sequencing technology in the de novo assembly of a eukaryotic genome.</title>
        <authorList>
            <person name="Sakai H."/>
            <person name="Naito K."/>
            <person name="Ogiso-Tanaka E."/>
            <person name="Takahashi Y."/>
            <person name="Iseki K."/>
            <person name="Muto C."/>
            <person name="Satou K."/>
            <person name="Teruya K."/>
            <person name="Shiroma A."/>
            <person name="Shimoji M."/>
            <person name="Hirano T."/>
            <person name="Itoh T."/>
            <person name="Kaga A."/>
            <person name="Tomooka N."/>
        </authorList>
    </citation>
    <scope>NUCLEOTIDE SEQUENCE [LARGE SCALE GENOMIC DNA]</scope>
    <source>
        <strain evidence="2">cv. Shumari</strain>
    </source>
</reference>
<name>A0A0S3RRX6_PHAAN</name>
<accession>A0A0S3RRX6</accession>
<gene>
    <name evidence="1" type="primary">Vigan.04G046600</name>
    <name evidence="1" type="ORF">VIGAN_04046600</name>
</gene>
<dbReference type="Proteomes" id="UP000291084">
    <property type="component" value="Chromosome 4"/>
</dbReference>
<evidence type="ECO:0000313" key="1">
    <source>
        <dbReference type="EMBL" id="BAT83332.1"/>
    </source>
</evidence>
<dbReference type="EMBL" id="AP015037">
    <property type="protein sequence ID" value="BAT83332.1"/>
    <property type="molecule type" value="Genomic_DNA"/>
</dbReference>
<dbReference type="AlphaFoldDB" id="A0A0S3RRX6"/>